<evidence type="ECO:0000313" key="4">
    <source>
        <dbReference type="EMBL" id="KAB7709117.1"/>
    </source>
</evidence>
<keyword evidence="3" id="KW-0812">Transmembrane</keyword>
<name>A0A6I1FP71_9BACI</name>
<dbReference type="Pfam" id="PF02632">
    <property type="entry name" value="BioY"/>
    <property type="match status" value="1"/>
</dbReference>
<dbReference type="PANTHER" id="PTHR34295:SF1">
    <property type="entry name" value="BIOTIN TRANSPORTER BIOY"/>
    <property type="match status" value="1"/>
</dbReference>
<keyword evidence="5" id="KW-1185">Reference proteome</keyword>
<sequence length="190" mass="20142">MNTQHEKLRMMLTAAVFAAIIGILAQVTIPLPLVPITGQTLAIGLAATILGARYGTLSALLYMLIGAVGLPVFSGMTGGMGVIFGPTGGYIVSFVFSAFFIGWYIEKTAANIRHAFVANLIGMIINLSFGTAWLKVIAELSWPEAFAAGFVPFIIGGIVKALLAAWIGIQVRKRLASVRLLPQSSQKHPA</sequence>
<keyword evidence="2 3" id="KW-0472">Membrane</keyword>
<dbReference type="Gene3D" id="1.10.1760.20">
    <property type="match status" value="1"/>
</dbReference>
<evidence type="ECO:0000256" key="3">
    <source>
        <dbReference type="SAM" id="Phobius"/>
    </source>
</evidence>
<feature type="transmembrane region" description="Helical" evidence="3">
    <location>
        <begin position="59"/>
        <end position="77"/>
    </location>
</feature>
<dbReference type="GO" id="GO:0015225">
    <property type="term" value="F:biotin transmembrane transporter activity"/>
    <property type="evidence" value="ECO:0007669"/>
    <property type="project" value="UniProtKB-UniRule"/>
</dbReference>
<dbReference type="PIRSF" id="PIRSF016661">
    <property type="entry name" value="BioY"/>
    <property type="match status" value="1"/>
</dbReference>
<evidence type="ECO:0000256" key="1">
    <source>
        <dbReference type="ARBA" id="ARBA00010692"/>
    </source>
</evidence>
<gene>
    <name evidence="4" type="ORF">F9802_03140</name>
</gene>
<comment type="subcellular location">
    <subcellularLocation>
        <location evidence="2">Cell membrane</location>
        <topology evidence="2">Multi-pass membrane protein</topology>
    </subcellularLocation>
</comment>
<feature type="transmembrane region" description="Helical" evidence="3">
    <location>
        <begin position="83"/>
        <end position="104"/>
    </location>
</feature>
<organism evidence="4 5">
    <name type="scientific">Bacillus aerolatus</name>
    <dbReference type="NCBI Taxonomy" id="2653354"/>
    <lineage>
        <taxon>Bacteria</taxon>
        <taxon>Bacillati</taxon>
        <taxon>Bacillota</taxon>
        <taxon>Bacilli</taxon>
        <taxon>Bacillales</taxon>
        <taxon>Bacillaceae</taxon>
        <taxon>Bacillus</taxon>
    </lineage>
</organism>
<dbReference type="AlphaFoldDB" id="A0A6I1FP71"/>
<dbReference type="PANTHER" id="PTHR34295">
    <property type="entry name" value="BIOTIN TRANSPORTER BIOY"/>
    <property type="match status" value="1"/>
</dbReference>
<evidence type="ECO:0000313" key="5">
    <source>
        <dbReference type="Proteomes" id="UP000429595"/>
    </source>
</evidence>
<protein>
    <recommendedName>
        <fullName evidence="2">Biotin transporter</fullName>
    </recommendedName>
</protein>
<keyword evidence="2" id="KW-0813">Transport</keyword>
<evidence type="ECO:0000256" key="2">
    <source>
        <dbReference type="PIRNR" id="PIRNR016661"/>
    </source>
</evidence>
<feature type="transmembrane region" description="Helical" evidence="3">
    <location>
        <begin position="146"/>
        <end position="169"/>
    </location>
</feature>
<comment type="similarity">
    <text evidence="1 2">Belongs to the BioY family.</text>
</comment>
<accession>A0A6I1FP71</accession>
<comment type="caution">
    <text evidence="4">The sequence shown here is derived from an EMBL/GenBank/DDBJ whole genome shotgun (WGS) entry which is preliminary data.</text>
</comment>
<keyword evidence="3" id="KW-1133">Transmembrane helix</keyword>
<dbReference type="GO" id="GO:0005886">
    <property type="term" value="C:plasma membrane"/>
    <property type="evidence" value="ECO:0007669"/>
    <property type="project" value="UniProtKB-SubCell"/>
</dbReference>
<reference evidence="4 5" key="1">
    <citation type="submission" date="2019-10" db="EMBL/GenBank/DDBJ databases">
        <title>Bacillus aerolatum sp. nov., isolated from bioaerosol of sport playgrounds.</title>
        <authorList>
            <person name="Chen P."/>
            <person name="Zhang G."/>
        </authorList>
    </citation>
    <scope>NUCLEOTIDE SEQUENCE [LARGE SCALE GENOMIC DNA]</scope>
    <source>
        <strain evidence="4 5">CX253</strain>
    </source>
</reference>
<dbReference type="Proteomes" id="UP000429595">
    <property type="component" value="Unassembled WGS sequence"/>
</dbReference>
<dbReference type="InterPro" id="IPR003784">
    <property type="entry name" value="BioY"/>
</dbReference>
<keyword evidence="2" id="KW-1003">Cell membrane</keyword>
<feature type="transmembrane region" description="Helical" evidence="3">
    <location>
        <begin position="116"/>
        <end position="134"/>
    </location>
</feature>
<dbReference type="EMBL" id="WEIO01000001">
    <property type="protein sequence ID" value="KAB7709117.1"/>
    <property type="molecule type" value="Genomic_DNA"/>
</dbReference>
<dbReference type="RefSeq" id="WP_152149643.1">
    <property type="nucleotide sequence ID" value="NZ_WEIO01000001.1"/>
</dbReference>
<proteinExistence type="inferred from homology"/>